<dbReference type="GO" id="GO:0008757">
    <property type="term" value="F:S-adenosylmethionine-dependent methyltransferase activity"/>
    <property type="evidence" value="ECO:0007669"/>
    <property type="project" value="TreeGrafter"/>
</dbReference>
<dbReference type="InterPro" id="IPR029063">
    <property type="entry name" value="SAM-dependent_MTases_sf"/>
</dbReference>
<proteinExistence type="predicted"/>
<reference evidence="4" key="1">
    <citation type="submission" date="2020-02" db="EMBL/GenBank/DDBJ databases">
        <authorList>
            <person name="Meier V. D."/>
        </authorList>
    </citation>
    <scope>NUCLEOTIDE SEQUENCE</scope>
    <source>
        <strain evidence="4">AVDCRST_MAG69</strain>
    </source>
</reference>
<evidence type="ECO:0000313" key="4">
    <source>
        <dbReference type="EMBL" id="CAA9504317.1"/>
    </source>
</evidence>
<dbReference type="GO" id="GO:0032259">
    <property type="term" value="P:methylation"/>
    <property type="evidence" value="ECO:0007669"/>
    <property type="project" value="UniProtKB-KW"/>
</dbReference>
<evidence type="ECO:0000256" key="1">
    <source>
        <dbReference type="ARBA" id="ARBA00022603"/>
    </source>
</evidence>
<dbReference type="AlphaFoldDB" id="A0A6J4SSQ2"/>
<dbReference type="InterPro" id="IPR050362">
    <property type="entry name" value="Cation-dep_OMT"/>
</dbReference>
<evidence type="ECO:0008006" key="5">
    <source>
        <dbReference type="Google" id="ProtNLM"/>
    </source>
</evidence>
<gene>
    <name evidence="4" type="ORF">AVDCRST_MAG69-2091</name>
</gene>
<evidence type="ECO:0000256" key="2">
    <source>
        <dbReference type="ARBA" id="ARBA00022679"/>
    </source>
</evidence>
<dbReference type="EMBL" id="CADCVP010000224">
    <property type="protein sequence ID" value="CAA9504317.1"/>
    <property type="molecule type" value="Genomic_DNA"/>
</dbReference>
<accession>A0A6J4SSQ2</accession>
<dbReference type="Pfam" id="PF01596">
    <property type="entry name" value="Methyltransf_3"/>
    <property type="match status" value="1"/>
</dbReference>
<dbReference type="GO" id="GO:0008171">
    <property type="term" value="F:O-methyltransferase activity"/>
    <property type="evidence" value="ECO:0007669"/>
    <property type="project" value="InterPro"/>
</dbReference>
<organism evidence="4">
    <name type="scientific">uncultured Solirubrobacteraceae bacterium</name>
    <dbReference type="NCBI Taxonomy" id="1162706"/>
    <lineage>
        <taxon>Bacteria</taxon>
        <taxon>Bacillati</taxon>
        <taxon>Actinomycetota</taxon>
        <taxon>Thermoleophilia</taxon>
        <taxon>Solirubrobacterales</taxon>
        <taxon>Solirubrobacteraceae</taxon>
        <taxon>environmental samples</taxon>
    </lineage>
</organism>
<dbReference type="InterPro" id="IPR002935">
    <property type="entry name" value="SAM_O-MeTrfase"/>
</dbReference>
<name>A0A6J4SSQ2_9ACTN</name>
<keyword evidence="1" id="KW-0489">Methyltransferase</keyword>
<evidence type="ECO:0000256" key="3">
    <source>
        <dbReference type="ARBA" id="ARBA00022691"/>
    </source>
</evidence>
<sequence>MSLSGPIQGYVASLIGAPDPLLAEMHEHAADESIPVVEPETGRLLEVLTAATGARRAVEVGTAIGVSTLHIARGGAHVTSFEVDDLRHQAARGYLARGGFADSTDLRLQDATEGLATLDGPFDLAFIDGPKQGYGDHIERVIELLRPGGLLLVDNVLISGTIVSGVPSGPWTAGHIELMRDVNRRLTSHPRLLSLIAPVGDGVALAVRR</sequence>
<dbReference type="CDD" id="cd02440">
    <property type="entry name" value="AdoMet_MTases"/>
    <property type="match status" value="1"/>
</dbReference>
<dbReference type="PANTHER" id="PTHR10509">
    <property type="entry name" value="O-METHYLTRANSFERASE-RELATED"/>
    <property type="match status" value="1"/>
</dbReference>
<dbReference type="SUPFAM" id="SSF53335">
    <property type="entry name" value="S-adenosyl-L-methionine-dependent methyltransferases"/>
    <property type="match status" value="1"/>
</dbReference>
<keyword evidence="2" id="KW-0808">Transferase</keyword>
<protein>
    <recommendedName>
        <fullName evidence="5">O-methyltransferase</fullName>
    </recommendedName>
</protein>
<dbReference type="PROSITE" id="PS51682">
    <property type="entry name" value="SAM_OMT_I"/>
    <property type="match status" value="1"/>
</dbReference>
<keyword evidence="3" id="KW-0949">S-adenosyl-L-methionine</keyword>
<dbReference type="Gene3D" id="3.40.50.150">
    <property type="entry name" value="Vaccinia Virus protein VP39"/>
    <property type="match status" value="1"/>
</dbReference>
<dbReference type="PANTHER" id="PTHR10509:SF14">
    <property type="entry name" value="CAFFEOYL-COA O-METHYLTRANSFERASE 3-RELATED"/>
    <property type="match status" value="1"/>
</dbReference>